<feature type="binding site" evidence="5">
    <location>
        <position position="134"/>
    </location>
    <ligand>
        <name>substrate</name>
    </ligand>
</feature>
<dbReference type="Pfam" id="PF01373">
    <property type="entry name" value="Glyco_hydro_14"/>
    <property type="match status" value="1"/>
</dbReference>
<evidence type="ECO:0000256" key="6">
    <source>
        <dbReference type="RuleBase" id="RU000509"/>
    </source>
</evidence>
<feature type="binding site" evidence="5">
    <location>
        <position position="384"/>
    </location>
    <ligand>
        <name>substrate</name>
    </ligand>
</feature>
<keyword evidence="3 6" id="KW-0624">Polysaccharide degradation</keyword>
<feature type="binding site" evidence="5">
    <location>
        <begin position="476"/>
        <end position="477"/>
    </location>
    <ligand>
        <name>substrate</name>
    </ligand>
</feature>
<evidence type="ECO:0000313" key="7">
    <source>
        <dbReference type="EMBL" id="CAD8589213.1"/>
    </source>
</evidence>
<feature type="binding site" evidence="5">
    <location>
        <position position="437"/>
    </location>
    <ligand>
        <name>substrate</name>
    </ligand>
</feature>
<reference evidence="7" key="1">
    <citation type="submission" date="2021-01" db="EMBL/GenBank/DDBJ databases">
        <authorList>
            <person name="Corre E."/>
            <person name="Pelletier E."/>
            <person name="Niang G."/>
            <person name="Scheremetjew M."/>
            <person name="Finn R."/>
            <person name="Kale V."/>
            <person name="Holt S."/>
            <person name="Cochrane G."/>
            <person name="Meng A."/>
            <person name="Brown T."/>
            <person name="Cohen L."/>
        </authorList>
    </citation>
    <scope>NUCLEOTIDE SEQUENCE</scope>
    <source>
        <strain evidence="7">Clade-D-RCC2572</strain>
    </source>
</reference>
<dbReference type="GO" id="GO:0016161">
    <property type="term" value="F:beta-amylase activity"/>
    <property type="evidence" value="ECO:0007669"/>
    <property type="project" value="UniProtKB-EC"/>
</dbReference>
<dbReference type="AlphaFoldDB" id="A0A6U0FKF0"/>
<feature type="binding site" evidence="5">
    <location>
        <position position="519"/>
    </location>
    <ligand>
        <name>substrate</name>
    </ligand>
</feature>
<protein>
    <recommendedName>
        <fullName evidence="6">Beta-amylase</fullName>
        <ecNumber evidence="6">3.2.1.2</ecNumber>
    </recommendedName>
</protein>
<feature type="binding site" evidence="5">
    <location>
        <position position="389"/>
    </location>
    <ligand>
        <name>substrate</name>
    </ligand>
</feature>
<dbReference type="PANTHER" id="PTHR31352">
    <property type="entry name" value="BETA-AMYLASE 1, CHLOROPLASTIC"/>
    <property type="match status" value="1"/>
</dbReference>
<dbReference type="GO" id="GO:0000272">
    <property type="term" value="P:polysaccharide catabolic process"/>
    <property type="evidence" value="ECO:0007669"/>
    <property type="project" value="UniProtKB-KW"/>
</dbReference>
<evidence type="ECO:0000256" key="3">
    <source>
        <dbReference type="ARBA" id="ARBA00023326"/>
    </source>
</evidence>
<organism evidence="7">
    <name type="scientific">Ostreococcus mediterraneus</name>
    <dbReference type="NCBI Taxonomy" id="1486918"/>
    <lineage>
        <taxon>Eukaryota</taxon>
        <taxon>Viridiplantae</taxon>
        <taxon>Chlorophyta</taxon>
        <taxon>Mamiellophyceae</taxon>
        <taxon>Mamiellales</taxon>
        <taxon>Bathycoccaceae</taxon>
        <taxon>Ostreococcus</taxon>
    </lineage>
</organism>
<dbReference type="SUPFAM" id="SSF51445">
    <property type="entry name" value="(Trans)glycosidases"/>
    <property type="match status" value="1"/>
</dbReference>
<evidence type="ECO:0000256" key="1">
    <source>
        <dbReference type="ARBA" id="ARBA00005652"/>
    </source>
</evidence>
<keyword evidence="6" id="KW-0326">Glycosidase</keyword>
<keyword evidence="6" id="KW-0378">Hydrolase</keyword>
<dbReference type="PANTHER" id="PTHR31352:SF31">
    <property type="entry name" value="BETA-AMYLASE 1, CHLOROPLASTIC"/>
    <property type="match status" value="1"/>
</dbReference>
<name>A0A6U0FKF0_9CHLO</name>
<dbReference type="PRINTS" id="PR00750">
    <property type="entry name" value="BETAAMYLASE"/>
</dbReference>
<dbReference type="EC" id="3.2.1.2" evidence="6"/>
<proteinExistence type="inferred from homology"/>
<gene>
    <name evidence="7" type="ORF">OMED0929_LOCUS7362</name>
</gene>
<evidence type="ECO:0000256" key="2">
    <source>
        <dbReference type="ARBA" id="ARBA00023277"/>
    </source>
</evidence>
<evidence type="ECO:0000256" key="5">
    <source>
        <dbReference type="PIRSR" id="PIRSR601554-2"/>
    </source>
</evidence>
<feature type="binding site" evidence="5">
    <location>
        <position position="174"/>
    </location>
    <ligand>
        <name>substrate</name>
    </ligand>
</feature>
<feature type="active site" description="Proton donor" evidence="4">
    <location>
        <position position="266"/>
    </location>
</feature>
<accession>A0A6U0FKF0</accession>
<evidence type="ECO:0000256" key="4">
    <source>
        <dbReference type="PIRSR" id="PIRSR601554-1"/>
    </source>
</evidence>
<sequence length="577" mass="64330">MANACATAFERVGMTVKRDASGSRGGVPRRSTQRTPRAVWHAFSASPRCELELCSVRKSRVTRESVRGLEVCRSTSAATDASPYEPKYVRPPVPVYVMLPLNVVTNDGRVHEPESLADGLIALKNIGVEGVMIDVWWGIVERAGPRKYDWAAYEEVVGLIKDAGLKVQAVMSFHACGANVGDVLEIPLPDWVLEAGEEDPDLFFTDQYGYRNPECISLWADNARTLAGRTPLEAYKEFMMSFKKKFKKELGTTLTEISVGCGPCGELRYPAYPENKFAQNSSQWRFPGIGEFQCYDKRALVAMARAASKVGHIEWGGSGPHDAGGYCNLPAETGFFRYEGGSWDTEYGLFFLSWYSDQLVKHGDEMLATAKSVFGKTGVQLAIKCAGVHWWYNVKSHPAELTAGYFNCRSGRVVPEQDGYAPIAKICQKYGARLNFTCVEMKDADHPWFYHCGPEGLLRQIRAACARYDVQFAGENALCRFDQEAFNKIIANCAGEGNDEKAWRQGDRLPPMACFTFLRYKTDLFNPTAFESFKVFVQRMRDETGLLDTSVGTIDEAEELEVAVEEISAESRVQLEL</sequence>
<comment type="similarity">
    <text evidence="1 6">Belongs to the glycosyl hydrolase 14 family.</text>
</comment>
<dbReference type="InterPro" id="IPR001554">
    <property type="entry name" value="Glyco_hydro_14"/>
</dbReference>
<keyword evidence="2 6" id="KW-0119">Carbohydrate metabolism</keyword>
<feature type="binding site" evidence="5">
    <location>
        <position position="182"/>
    </location>
    <ligand>
        <name>substrate</name>
    </ligand>
</feature>
<comment type="catalytic activity">
    <reaction evidence="6">
        <text>Hydrolysis of (1-&gt;4)-alpha-D-glucosidic linkages in polysaccharides so as to remove successive maltose units from the non-reducing ends of the chains.</text>
        <dbReference type="EC" id="3.2.1.2"/>
    </reaction>
</comment>
<feature type="active site" description="Proton acceptor" evidence="4">
    <location>
        <position position="475"/>
    </location>
</feature>
<dbReference type="InterPro" id="IPR017853">
    <property type="entry name" value="GH"/>
</dbReference>
<dbReference type="Gene3D" id="3.20.20.80">
    <property type="entry name" value="Glycosidases"/>
    <property type="match status" value="1"/>
</dbReference>
<dbReference type="EMBL" id="HBEW01008746">
    <property type="protein sequence ID" value="CAD8589213.1"/>
    <property type="molecule type" value="Transcribed_RNA"/>
</dbReference>